<evidence type="ECO:0000259" key="2">
    <source>
        <dbReference type="Pfam" id="PF13840"/>
    </source>
</evidence>
<keyword evidence="4" id="KW-1185">Reference proteome</keyword>
<dbReference type="EMBL" id="QGTS01000002">
    <property type="protein sequence ID" value="PWW11650.1"/>
    <property type="molecule type" value="Genomic_DNA"/>
</dbReference>
<organism evidence="3 4">
    <name type="scientific">Mangrovibacter plantisponsor</name>
    <dbReference type="NCBI Taxonomy" id="451513"/>
    <lineage>
        <taxon>Bacteria</taxon>
        <taxon>Pseudomonadati</taxon>
        <taxon>Pseudomonadota</taxon>
        <taxon>Gammaproteobacteria</taxon>
        <taxon>Enterobacterales</taxon>
        <taxon>Enterobacteriaceae</taxon>
        <taxon>Mangrovibacter</taxon>
    </lineage>
</organism>
<dbReference type="PANTHER" id="PTHR39199">
    <property type="entry name" value="BLR5128 PROTEIN"/>
    <property type="match status" value="1"/>
</dbReference>
<protein>
    <submittedName>
        <fullName evidence="3">Uncharacterized protein</fullName>
    </submittedName>
</protein>
<evidence type="ECO:0000313" key="3">
    <source>
        <dbReference type="EMBL" id="PWW11650.1"/>
    </source>
</evidence>
<gene>
    <name evidence="3" type="ORF">DES37_102258</name>
</gene>
<dbReference type="Proteomes" id="UP000246744">
    <property type="component" value="Unassembled WGS sequence"/>
</dbReference>
<dbReference type="RefSeq" id="WP_036112464.1">
    <property type="nucleotide sequence ID" value="NZ_QGTS01000002.1"/>
</dbReference>
<proteinExistence type="predicted"/>
<feature type="domain" description="CASTOR ACT" evidence="2">
    <location>
        <begin position="70"/>
        <end position="127"/>
    </location>
</feature>
<dbReference type="Pfam" id="PF10000">
    <property type="entry name" value="ACT_3"/>
    <property type="match status" value="1"/>
</dbReference>
<feature type="domain" description="DUF2241" evidence="1">
    <location>
        <begin position="2"/>
        <end position="69"/>
    </location>
</feature>
<reference evidence="3 4" key="1">
    <citation type="submission" date="2018-05" db="EMBL/GenBank/DDBJ databases">
        <title>Genomic Encyclopedia of Type Strains, Phase IV (KMG-IV): sequencing the most valuable type-strain genomes for metagenomic binning, comparative biology and taxonomic classification.</title>
        <authorList>
            <person name="Goeker M."/>
        </authorList>
    </citation>
    <scope>NUCLEOTIDE SEQUENCE [LARGE SCALE GENOMIC DNA]</scope>
    <source>
        <strain evidence="3 4">DSM 19579</strain>
    </source>
</reference>
<accession>A0A317Q7B3</accession>
<dbReference type="Gene3D" id="3.30.2130.10">
    <property type="entry name" value="VC0802-like"/>
    <property type="match status" value="1"/>
</dbReference>
<dbReference type="OrthoDB" id="517867at2"/>
<dbReference type="PANTHER" id="PTHR39199:SF1">
    <property type="entry name" value="BLR5128 PROTEIN"/>
    <property type="match status" value="1"/>
</dbReference>
<evidence type="ECO:0000259" key="1">
    <source>
        <dbReference type="Pfam" id="PF10000"/>
    </source>
</evidence>
<name>A0A317Q7B3_9ENTR</name>
<dbReference type="InterPro" id="IPR045865">
    <property type="entry name" value="ACT-like_dom_sf"/>
</dbReference>
<dbReference type="InterPro" id="IPR027795">
    <property type="entry name" value="CASTOR_ACT_dom"/>
</dbReference>
<comment type="caution">
    <text evidence="3">The sequence shown here is derived from an EMBL/GenBank/DDBJ whole genome shotgun (WGS) entry which is preliminary data.</text>
</comment>
<sequence>MSGETNLERLLASASPRHNPGRYVFCTTNTLPEQLATHAVVVVREQEGITLVLPEDIARESGFPCNYVAAWITLEVHSSLEAVGLTAAFSQALAAQKISCNVVAGFYHDHLFVAAEDAERALSVLQNLGKSTTC</sequence>
<dbReference type="SUPFAM" id="SSF55021">
    <property type="entry name" value="ACT-like"/>
    <property type="match status" value="2"/>
</dbReference>
<dbReference type="AlphaFoldDB" id="A0A317Q7B3"/>
<dbReference type="Pfam" id="PF13840">
    <property type="entry name" value="ACT_7"/>
    <property type="match status" value="1"/>
</dbReference>
<dbReference type="InterPro" id="IPR018717">
    <property type="entry name" value="DUF2241"/>
</dbReference>
<evidence type="ECO:0000313" key="4">
    <source>
        <dbReference type="Proteomes" id="UP000246744"/>
    </source>
</evidence>